<dbReference type="InterPro" id="IPR023418">
    <property type="entry name" value="Thyroxine_BS"/>
</dbReference>
<dbReference type="PANTHER" id="PTHR10395:SF7">
    <property type="entry name" value="5-HYDROXYISOURATE HYDROLASE"/>
    <property type="match status" value="1"/>
</dbReference>
<dbReference type="PANTHER" id="PTHR10395">
    <property type="entry name" value="URICASE AND TRANSTHYRETIN-RELATED"/>
    <property type="match status" value="1"/>
</dbReference>
<feature type="domain" description="Transthyretin/hydroxyisourate hydrolase" evidence="1">
    <location>
        <begin position="7"/>
        <end position="89"/>
    </location>
</feature>
<dbReference type="PROSITE" id="PS00768">
    <property type="entry name" value="TRANSTHYRETIN_1"/>
    <property type="match status" value="1"/>
</dbReference>
<organism evidence="2 3">
    <name type="scientific">Ranatra chinensis</name>
    <dbReference type="NCBI Taxonomy" id="642074"/>
    <lineage>
        <taxon>Eukaryota</taxon>
        <taxon>Metazoa</taxon>
        <taxon>Ecdysozoa</taxon>
        <taxon>Arthropoda</taxon>
        <taxon>Hexapoda</taxon>
        <taxon>Insecta</taxon>
        <taxon>Pterygota</taxon>
        <taxon>Neoptera</taxon>
        <taxon>Paraneoptera</taxon>
        <taxon>Hemiptera</taxon>
        <taxon>Heteroptera</taxon>
        <taxon>Panheteroptera</taxon>
        <taxon>Nepomorpha</taxon>
        <taxon>Nepidae</taxon>
        <taxon>Ranatrinae</taxon>
        <taxon>Ranatra</taxon>
    </lineage>
</organism>
<feature type="non-terminal residue" evidence="2">
    <location>
        <position position="1"/>
    </location>
</feature>
<evidence type="ECO:0000313" key="2">
    <source>
        <dbReference type="EMBL" id="KAL1130953.1"/>
    </source>
</evidence>
<reference evidence="2 3" key="1">
    <citation type="submission" date="2024-07" db="EMBL/GenBank/DDBJ databases">
        <title>Chromosome-level genome assembly of the water stick insect Ranatra chinensis (Heteroptera: Nepidae).</title>
        <authorList>
            <person name="Liu X."/>
        </authorList>
    </citation>
    <scope>NUCLEOTIDE SEQUENCE [LARGE SCALE GENOMIC DNA]</scope>
    <source>
        <strain evidence="2">Cailab_2021Rc</strain>
        <tissue evidence="2">Muscle</tissue>
    </source>
</reference>
<gene>
    <name evidence="2" type="ORF">AAG570_012194</name>
</gene>
<dbReference type="Gene3D" id="2.60.40.180">
    <property type="entry name" value="Transthyretin/hydroxyisourate hydrolase domain"/>
    <property type="match status" value="1"/>
</dbReference>
<name>A0ABD0YI31_9HEMI</name>
<dbReference type="EMBL" id="JBFDAA010000007">
    <property type="protein sequence ID" value="KAL1130953.1"/>
    <property type="molecule type" value="Genomic_DNA"/>
</dbReference>
<dbReference type="SUPFAM" id="SSF49472">
    <property type="entry name" value="Transthyretin (synonym: prealbumin)"/>
    <property type="match status" value="1"/>
</dbReference>
<comment type="caution">
    <text evidence="2">The sequence shown here is derived from an EMBL/GenBank/DDBJ whole genome shotgun (WGS) entry which is preliminary data.</text>
</comment>
<dbReference type="Pfam" id="PF00576">
    <property type="entry name" value="Transthyretin"/>
    <property type="match status" value="1"/>
</dbReference>
<dbReference type="Proteomes" id="UP001558652">
    <property type="component" value="Unassembled WGS sequence"/>
</dbReference>
<accession>A0ABD0YI31</accession>
<dbReference type="InterPro" id="IPR023416">
    <property type="entry name" value="Transthyretin/HIU_hydrolase_d"/>
</dbReference>
<dbReference type="AlphaFoldDB" id="A0ABD0YI31"/>
<keyword evidence="3" id="KW-1185">Reference proteome</keyword>
<proteinExistence type="predicted"/>
<sequence>QSEKLPITTHVLDISKGVPAAGLAVSLYQLIDGRWTIVKDGHTNGDGRCNTLTSAGSIRPGRYKLHFDTDRYFVMHHQATFFPFVEVRQLVFSLGCHSCNHGFLFKNMCYLVATNKEHIFPTF</sequence>
<evidence type="ECO:0000313" key="3">
    <source>
        <dbReference type="Proteomes" id="UP001558652"/>
    </source>
</evidence>
<evidence type="ECO:0000259" key="1">
    <source>
        <dbReference type="Pfam" id="PF00576"/>
    </source>
</evidence>
<dbReference type="InterPro" id="IPR036817">
    <property type="entry name" value="Transthyretin/HIU_hydrolase_sf"/>
</dbReference>
<dbReference type="InterPro" id="IPR000895">
    <property type="entry name" value="Transthyretin/HIU_hydrolase"/>
</dbReference>
<protein>
    <recommendedName>
        <fullName evidence="1">Transthyretin/hydroxyisourate hydrolase domain-containing protein</fullName>
    </recommendedName>
</protein>
<dbReference type="PRINTS" id="PR00189">
    <property type="entry name" value="TRNSTHYRETIN"/>
</dbReference>